<dbReference type="AlphaFoldDB" id="A0A9J6FH74"/>
<reference evidence="2 3" key="1">
    <citation type="journal article" date="2020" name="Cell">
        <title>Large-Scale Comparative Analyses of Tick Genomes Elucidate Their Genetic Diversity and Vector Capacities.</title>
        <authorList>
            <consortium name="Tick Genome and Microbiome Consortium (TIGMIC)"/>
            <person name="Jia N."/>
            <person name="Wang J."/>
            <person name="Shi W."/>
            <person name="Du L."/>
            <person name="Sun Y."/>
            <person name="Zhan W."/>
            <person name="Jiang J.F."/>
            <person name="Wang Q."/>
            <person name="Zhang B."/>
            <person name="Ji P."/>
            <person name="Bell-Sakyi L."/>
            <person name="Cui X.M."/>
            <person name="Yuan T.T."/>
            <person name="Jiang B.G."/>
            <person name="Yang W.F."/>
            <person name="Lam T.T."/>
            <person name="Chang Q.C."/>
            <person name="Ding S.J."/>
            <person name="Wang X.J."/>
            <person name="Zhu J.G."/>
            <person name="Ruan X.D."/>
            <person name="Zhao L."/>
            <person name="Wei J.T."/>
            <person name="Ye R.Z."/>
            <person name="Que T.C."/>
            <person name="Du C.H."/>
            <person name="Zhou Y.H."/>
            <person name="Cheng J.X."/>
            <person name="Dai P.F."/>
            <person name="Guo W.B."/>
            <person name="Han X.H."/>
            <person name="Huang E.J."/>
            <person name="Li L.F."/>
            <person name="Wei W."/>
            <person name="Gao Y.C."/>
            <person name="Liu J.Z."/>
            <person name="Shao H.Z."/>
            <person name="Wang X."/>
            <person name="Wang C.C."/>
            <person name="Yang T.C."/>
            <person name="Huo Q.B."/>
            <person name="Li W."/>
            <person name="Chen H.Y."/>
            <person name="Chen S.E."/>
            <person name="Zhou L.G."/>
            <person name="Ni X.B."/>
            <person name="Tian J.H."/>
            <person name="Sheng Y."/>
            <person name="Liu T."/>
            <person name="Pan Y.S."/>
            <person name="Xia L.Y."/>
            <person name="Li J."/>
            <person name="Zhao F."/>
            <person name="Cao W.C."/>
        </authorList>
    </citation>
    <scope>NUCLEOTIDE SEQUENCE [LARGE SCALE GENOMIC DNA]</scope>
    <source>
        <strain evidence="2">HaeL-2018</strain>
    </source>
</reference>
<name>A0A9J6FH74_HAELO</name>
<gene>
    <name evidence="2" type="ORF">HPB48_005134</name>
</gene>
<dbReference type="VEuPathDB" id="VectorBase:HLOH_056011"/>
<evidence type="ECO:0000313" key="2">
    <source>
        <dbReference type="EMBL" id="KAH9361713.1"/>
    </source>
</evidence>
<organism evidence="2 3">
    <name type="scientific">Haemaphysalis longicornis</name>
    <name type="common">Bush tick</name>
    <dbReference type="NCBI Taxonomy" id="44386"/>
    <lineage>
        <taxon>Eukaryota</taxon>
        <taxon>Metazoa</taxon>
        <taxon>Ecdysozoa</taxon>
        <taxon>Arthropoda</taxon>
        <taxon>Chelicerata</taxon>
        <taxon>Arachnida</taxon>
        <taxon>Acari</taxon>
        <taxon>Parasitiformes</taxon>
        <taxon>Ixodida</taxon>
        <taxon>Ixodoidea</taxon>
        <taxon>Ixodidae</taxon>
        <taxon>Haemaphysalinae</taxon>
        <taxon>Haemaphysalis</taxon>
    </lineage>
</organism>
<protein>
    <submittedName>
        <fullName evidence="2">Uncharacterized protein</fullName>
    </submittedName>
</protein>
<keyword evidence="3" id="KW-1185">Reference proteome</keyword>
<feature type="compositionally biased region" description="Polar residues" evidence="1">
    <location>
        <begin position="33"/>
        <end position="45"/>
    </location>
</feature>
<feature type="compositionally biased region" description="Basic residues" evidence="1">
    <location>
        <begin position="92"/>
        <end position="106"/>
    </location>
</feature>
<evidence type="ECO:0000256" key="1">
    <source>
        <dbReference type="SAM" id="MobiDB-lite"/>
    </source>
</evidence>
<feature type="compositionally biased region" description="Basic residues" evidence="1">
    <location>
        <begin position="1"/>
        <end position="12"/>
    </location>
</feature>
<accession>A0A9J6FH74</accession>
<sequence>MAAARGGRRVRVRGGASAWRDPGAPRAWPDCAASTNQGTKGSTRPRSAAVVLPLGSRERHVFGRRHSTCAYRRAEQVISSASSGTQMILARRPPKHTRHARAPGKHSALRVRRLLGRLQCSAELRLRVCQRRAALPQKKAAT</sequence>
<evidence type="ECO:0000313" key="3">
    <source>
        <dbReference type="Proteomes" id="UP000821853"/>
    </source>
</evidence>
<proteinExistence type="predicted"/>
<comment type="caution">
    <text evidence="2">The sequence shown here is derived from an EMBL/GenBank/DDBJ whole genome shotgun (WGS) entry which is preliminary data.</text>
</comment>
<dbReference type="Proteomes" id="UP000821853">
    <property type="component" value="Chromosome 1"/>
</dbReference>
<feature type="region of interest" description="Disordered" evidence="1">
    <location>
        <begin position="1"/>
        <end position="48"/>
    </location>
</feature>
<feature type="region of interest" description="Disordered" evidence="1">
    <location>
        <begin position="82"/>
        <end position="106"/>
    </location>
</feature>
<dbReference type="EMBL" id="JABSTR010000001">
    <property type="protein sequence ID" value="KAH9361713.1"/>
    <property type="molecule type" value="Genomic_DNA"/>
</dbReference>